<dbReference type="OrthoDB" id="5007635at2"/>
<dbReference type="Proteomes" id="UP000244729">
    <property type="component" value="Chromosome"/>
</dbReference>
<dbReference type="EMBL" id="CP028913">
    <property type="protein sequence ID" value="AWB96286.1"/>
    <property type="molecule type" value="Genomic_DNA"/>
</dbReference>
<sequence length="70" mass="7564">MDAQNEPIEDGHDDATLHEKVVGLTAQVKSDLELGAVDDLHTMVRQRLEDAGLPAAESDVDAIVSEVRAR</sequence>
<proteinExistence type="predicted"/>
<organism evidence="1 2">
    <name type="scientific">Agromyces badenianii</name>
    <dbReference type="NCBI Taxonomy" id="2080742"/>
    <lineage>
        <taxon>Bacteria</taxon>
        <taxon>Bacillati</taxon>
        <taxon>Actinomycetota</taxon>
        <taxon>Actinomycetes</taxon>
        <taxon>Micrococcales</taxon>
        <taxon>Microbacteriaceae</taxon>
        <taxon>Agromyces</taxon>
    </lineage>
</organism>
<evidence type="ECO:0000313" key="1">
    <source>
        <dbReference type="EMBL" id="AWB96286.1"/>
    </source>
</evidence>
<reference evidence="1 2" key="1">
    <citation type="submission" date="2018-04" db="EMBL/GenBank/DDBJ databases">
        <authorList>
            <person name="Li J."/>
        </authorList>
    </citation>
    <scope>NUCLEOTIDE SEQUENCE [LARGE SCALE GENOMIC DNA]</scope>
    <source>
        <strain evidence="2">30A</strain>
    </source>
</reference>
<accession>A0A2S0WY79</accession>
<dbReference type="KEGG" id="agm:DCE93_12020"/>
<protein>
    <submittedName>
        <fullName evidence="1">Uncharacterized protein</fullName>
    </submittedName>
</protein>
<dbReference type="RefSeq" id="WP_108596085.1">
    <property type="nucleotide sequence ID" value="NZ_CP028913.1"/>
</dbReference>
<keyword evidence="2" id="KW-1185">Reference proteome</keyword>
<name>A0A2S0WY79_9MICO</name>
<gene>
    <name evidence="1" type="ORF">DCE93_12020</name>
</gene>
<dbReference type="AlphaFoldDB" id="A0A2S0WY79"/>
<evidence type="ECO:0000313" key="2">
    <source>
        <dbReference type="Proteomes" id="UP000244729"/>
    </source>
</evidence>